<gene>
    <name evidence="2" type="ORF">AS026_27065</name>
</gene>
<dbReference type="EMBL" id="LNCD01000003">
    <property type="protein sequence ID" value="KWV59965.1"/>
    <property type="molecule type" value="Genomic_DNA"/>
</dbReference>
<dbReference type="SUPFAM" id="SSF47336">
    <property type="entry name" value="ACP-like"/>
    <property type="match status" value="1"/>
</dbReference>
<dbReference type="OrthoDB" id="2626117at2"/>
<evidence type="ECO:0000313" key="2">
    <source>
        <dbReference type="EMBL" id="KWV59965.1"/>
    </source>
</evidence>
<comment type="caution">
    <text evidence="2">The sequence shown here is derived from an EMBL/GenBank/DDBJ whole genome shotgun (WGS) entry which is preliminary data.</text>
</comment>
<dbReference type="InterPro" id="IPR036736">
    <property type="entry name" value="ACP-like_sf"/>
</dbReference>
<accession>A0A109K3D1</accession>
<reference evidence="2 3" key="1">
    <citation type="submission" date="2015-11" db="EMBL/GenBank/DDBJ databases">
        <title>Draft Genome Sequence of the Strain BR 10423 (Rhizobium sp.) isolated from nodules of Mimosa pudica.</title>
        <authorList>
            <person name="Barauna A.C."/>
            <person name="Zilli J.E."/>
            <person name="Simoes-Araujo J.L."/>
            <person name="Reis V.M."/>
            <person name="James E.K."/>
            <person name="Reis F.B.Jr."/>
            <person name="Rouws L.F."/>
            <person name="Passos S.R."/>
            <person name="Gois S.R."/>
        </authorList>
    </citation>
    <scope>NUCLEOTIDE SEQUENCE [LARGE SCALE GENOMIC DNA]</scope>
    <source>
        <strain evidence="2 3">BR10423</strain>
    </source>
</reference>
<dbReference type="Pfam" id="PF00550">
    <property type="entry name" value="PP-binding"/>
    <property type="match status" value="1"/>
</dbReference>
<sequence>MNSSTFESVKDVIADTLGIADRARIAEASTPLFGNIPELDSFAVLSLAAALEARFGFQIDDEDFTGEIFETVGSLAAFIDRHITH</sequence>
<dbReference type="RefSeq" id="WP_062368369.1">
    <property type="nucleotide sequence ID" value="NZ_LNCD01000003.1"/>
</dbReference>
<evidence type="ECO:0000313" key="3">
    <source>
        <dbReference type="Proteomes" id="UP000068164"/>
    </source>
</evidence>
<feature type="domain" description="Carrier" evidence="1">
    <location>
        <begin position="3"/>
        <end position="83"/>
    </location>
</feature>
<dbReference type="AlphaFoldDB" id="A0A109K3D1"/>
<evidence type="ECO:0000259" key="1">
    <source>
        <dbReference type="PROSITE" id="PS50075"/>
    </source>
</evidence>
<dbReference type="Gene3D" id="1.10.1200.10">
    <property type="entry name" value="ACP-like"/>
    <property type="match status" value="1"/>
</dbReference>
<protein>
    <submittedName>
        <fullName evidence="2">Acyl carrier protein</fullName>
    </submittedName>
</protein>
<dbReference type="PROSITE" id="PS50075">
    <property type="entry name" value="CARRIER"/>
    <property type="match status" value="1"/>
</dbReference>
<name>A0A109K3D1_9HYPH</name>
<keyword evidence="3" id="KW-1185">Reference proteome</keyword>
<dbReference type="InterPro" id="IPR009081">
    <property type="entry name" value="PP-bd_ACP"/>
</dbReference>
<proteinExistence type="predicted"/>
<dbReference type="Proteomes" id="UP000068164">
    <property type="component" value="Unassembled WGS sequence"/>
</dbReference>
<organism evidence="2 3">
    <name type="scientific">Rhizobium altiplani</name>
    <dbReference type="NCBI Taxonomy" id="1864509"/>
    <lineage>
        <taxon>Bacteria</taxon>
        <taxon>Pseudomonadati</taxon>
        <taxon>Pseudomonadota</taxon>
        <taxon>Alphaproteobacteria</taxon>
        <taxon>Hyphomicrobiales</taxon>
        <taxon>Rhizobiaceae</taxon>
        <taxon>Rhizobium/Agrobacterium group</taxon>
        <taxon>Rhizobium</taxon>
    </lineage>
</organism>